<feature type="domain" description="Tyr recombinase" evidence="5">
    <location>
        <begin position="96"/>
        <end position="289"/>
    </location>
</feature>
<evidence type="ECO:0000256" key="2">
    <source>
        <dbReference type="ARBA" id="ARBA00022908"/>
    </source>
</evidence>
<evidence type="ECO:0000313" key="6">
    <source>
        <dbReference type="EMBL" id="MDT8843636.1"/>
    </source>
</evidence>
<dbReference type="AlphaFoldDB" id="A0AAP5QHL8"/>
<keyword evidence="2" id="KW-0229">DNA integration</keyword>
<dbReference type="Gene3D" id="1.10.443.10">
    <property type="entry name" value="Intergrase catalytic core"/>
    <property type="match status" value="1"/>
</dbReference>
<sequence length="300" mass="34232">MLTAAIDRYLELRRALGYKLERDEQMLRSFARFAAPRADSHLTSHTALEWAACAATPRQCDRRTRAVIGLARFLHAEDPRHEIPPRVHACAAQTRPLPHIFSSEEIGRLVQAAAQLPPHRSLRPLTFSTLFGLLAVTGLRVSEALHLRLDDLRPDAIVIRETKFHKSRMVLLHPSTSAALTRYVERRQRVASNYDHLFISLKRTPLCYETVWRTFREVCSSAGVQHSVRVRLHDLRHSMAVHALEACPHGREQVTPHMLALSTYLGHATVRGTYWYLQSSPQLMHDVADAAETWMRRAQP</sequence>
<dbReference type="PANTHER" id="PTHR30349">
    <property type="entry name" value="PHAGE INTEGRASE-RELATED"/>
    <property type="match status" value="1"/>
</dbReference>
<accession>A0AAP5QHL8</accession>
<evidence type="ECO:0000256" key="4">
    <source>
        <dbReference type="ARBA" id="ARBA00023172"/>
    </source>
</evidence>
<dbReference type="PANTHER" id="PTHR30349:SF41">
    <property type="entry name" value="INTEGRASE_RECOMBINASE PROTEIN MJ0367-RELATED"/>
    <property type="match status" value="1"/>
</dbReference>
<gene>
    <name evidence="6" type="ORF">ParKJ_40235</name>
</gene>
<reference evidence="6" key="1">
    <citation type="submission" date="2022-08" db="EMBL/GenBank/DDBJ databases">
        <authorList>
            <person name="Kim S.-J."/>
        </authorList>
    </citation>
    <scope>NUCLEOTIDE SEQUENCE</scope>
    <source>
        <strain evidence="6">KJ</strain>
    </source>
</reference>
<dbReference type="RefSeq" id="WP_315697650.1">
    <property type="nucleotide sequence ID" value="NZ_JANSLM010000027.1"/>
</dbReference>
<dbReference type="SUPFAM" id="SSF56349">
    <property type="entry name" value="DNA breaking-rejoining enzymes"/>
    <property type="match status" value="1"/>
</dbReference>
<dbReference type="InterPro" id="IPR013762">
    <property type="entry name" value="Integrase-like_cat_sf"/>
</dbReference>
<evidence type="ECO:0000313" key="7">
    <source>
        <dbReference type="Proteomes" id="UP001246473"/>
    </source>
</evidence>
<dbReference type="GO" id="GO:0003677">
    <property type="term" value="F:DNA binding"/>
    <property type="evidence" value="ECO:0007669"/>
    <property type="project" value="UniProtKB-KW"/>
</dbReference>
<dbReference type="InterPro" id="IPR050090">
    <property type="entry name" value="Tyrosine_recombinase_XerCD"/>
</dbReference>
<dbReference type="Pfam" id="PF00589">
    <property type="entry name" value="Phage_integrase"/>
    <property type="match status" value="1"/>
</dbReference>
<dbReference type="GO" id="GO:0015074">
    <property type="term" value="P:DNA integration"/>
    <property type="evidence" value="ECO:0007669"/>
    <property type="project" value="UniProtKB-KW"/>
</dbReference>
<dbReference type="Proteomes" id="UP001246473">
    <property type="component" value="Unassembled WGS sequence"/>
</dbReference>
<keyword evidence="3" id="KW-0238">DNA-binding</keyword>
<evidence type="ECO:0000256" key="3">
    <source>
        <dbReference type="ARBA" id="ARBA00023125"/>
    </source>
</evidence>
<protein>
    <submittedName>
        <fullName evidence="6">Tyrosine-type recombinase/integrase</fullName>
    </submittedName>
</protein>
<comment type="similarity">
    <text evidence="1">Belongs to the 'phage' integrase family.</text>
</comment>
<dbReference type="PROSITE" id="PS51898">
    <property type="entry name" value="TYR_RECOMBINASE"/>
    <property type="match status" value="1"/>
</dbReference>
<dbReference type="EMBL" id="JANSLM010000027">
    <property type="protein sequence ID" value="MDT8843636.1"/>
    <property type="molecule type" value="Genomic_DNA"/>
</dbReference>
<evidence type="ECO:0000259" key="5">
    <source>
        <dbReference type="PROSITE" id="PS51898"/>
    </source>
</evidence>
<comment type="caution">
    <text evidence="6">The sequence shown here is derived from an EMBL/GenBank/DDBJ whole genome shotgun (WGS) entry which is preliminary data.</text>
</comment>
<organism evidence="6 7">
    <name type="scientific">Paraburkholderia fungorum</name>
    <dbReference type="NCBI Taxonomy" id="134537"/>
    <lineage>
        <taxon>Bacteria</taxon>
        <taxon>Pseudomonadati</taxon>
        <taxon>Pseudomonadota</taxon>
        <taxon>Betaproteobacteria</taxon>
        <taxon>Burkholderiales</taxon>
        <taxon>Burkholderiaceae</taxon>
        <taxon>Paraburkholderia</taxon>
    </lineage>
</organism>
<name>A0AAP5QHL8_9BURK</name>
<evidence type="ECO:0000256" key="1">
    <source>
        <dbReference type="ARBA" id="ARBA00008857"/>
    </source>
</evidence>
<dbReference type="InterPro" id="IPR011010">
    <property type="entry name" value="DNA_brk_join_enz"/>
</dbReference>
<dbReference type="GO" id="GO:0006310">
    <property type="term" value="P:DNA recombination"/>
    <property type="evidence" value="ECO:0007669"/>
    <property type="project" value="UniProtKB-KW"/>
</dbReference>
<dbReference type="InterPro" id="IPR002104">
    <property type="entry name" value="Integrase_catalytic"/>
</dbReference>
<keyword evidence="4" id="KW-0233">DNA recombination</keyword>
<proteinExistence type="inferred from homology"/>